<evidence type="ECO:0000256" key="1">
    <source>
        <dbReference type="ARBA" id="ARBA00004167"/>
    </source>
</evidence>
<evidence type="ECO:0000256" key="9">
    <source>
        <dbReference type="SAM" id="SignalP"/>
    </source>
</evidence>
<evidence type="ECO:0000256" key="4">
    <source>
        <dbReference type="ARBA" id="ARBA00022989"/>
    </source>
</evidence>
<feature type="region of interest" description="Disordered" evidence="7">
    <location>
        <begin position="223"/>
        <end position="243"/>
    </location>
</feature>
<proteinExistence type="predicted"/>
<keyword evidence="6" id="KW-1015">Disulfide bond</keyword>
<feature type="transmembrane region" description="Helical" evidence="8">
    <location>
        <begin position="411"/>
        <end position="435"/>
    </location>
</feature>
<dbReference type="GO" id="GO:0016020">
    <property type="term" value="C:membrane"/>
    <property type="evidence" value="ECO:0007669"/>
    <property type="project" value="UniProtKB-SubCell"/>
</dbReference>
<feature type="compositionally biased region" description="Basic residues" evidence="7">
    <location>
        <begin position="224"/>
        <end position="235"/>
    </location>
</feature>
<keyword evidence="2 8" id="KW-0812">Transmembrane</keyword>
<dbReference type="InterPro" id="IPR018154">
    <property type="entry name" value="TLV/ENV_coat_polyprotein"/>
</dbReference>
<evidence type="ECO:0000256" key="7">
    <source>
        <dbReference type="SAM" id="MobiDB-lite"/>
    </source>
</evidence>
<keyword evidence="3 9" id="KW-0732">Signal</keyword>
<organism evidence="10">
    <name type="scientific">Suncus murinus</name>
    <name type="common">Asian house shrew</name>
    <name type="synonym">Musk shrew</name>
    <dbReference type="NCBI Taxonomy" id="9378"/>
    <lineage>
        <taxon>Eukaryota</taxon>
        <taxon>Metazoa</taxon>
        <taxon>Chordata</taxon>
        <taxon>Craniata</taxon>
        <taxon>Vertebrata</taxon>
        <taxon>Euteleostomi</taxon>
        <taxon>Mammalia</taxon>
        <taxon>Eutheria</taxon>
        <taxon>Laurasiatheria</taxon>
        <taxon>Eulipotyphla</taxon>
        <taxon>Soricidae</taxon>
        <taxon>Crocidurinae</taxon>
        <taxon>Suncus</taxon>
    </lineage>
</organism>
<dbReference type="AlphaFoldDB" id="A0A6J4DIG2"/>
<name>A0A6J4DIG2_SUNMU</name>
<keyword evidence="4 8" id="KW-1133">Transmembrane helix</keyword>
<dbReference type="PANTHER" id="PTHR10424:SF75">
    <property type="entry name" value="ENDOGENOUS RETROVIRUS GROUP S71 MEMBER 1 ENV POLYPROTEIN"/>
    <property type="match status" value="1"/>
</dbReference>
<evidence type="ECO:0000256" key="2">
    <source>
        <dbReference type="ARBA" id="ARBA00022692"/>
    </source>
</evidence>
<dbReference type="Gene3D" id="1.10.287.210">
    <property type="match status" value="1"/>
</dbReference>
<evidence type="ECO:0000256" key="6">
    <source>
        <dbReference type="ARBA" id="ARBA00023157"/>
    </source>
</evidence>
<keyword evidence="5 8" id="KW-0472">Membrane</keyword>
<accession>A0A6J4DIG2</accession>
<sequence>MSGRWSALKIPSRFGSGGHTLALIRPLTLTMLLLVLAEGGLDQPINPDELVKRLFGNPCDCTGGYQLNSGLLYSRAVDCGTRIAYLQYPDSSHGGGKLEWVCREKPQPLPPSSGGICPVECVELTQVHSRCYREYQVCTRNNREYLVAKLTETYKGSIGGKLAVSSYKPPYEAASCMAKVGDLVCWPLKAPTHISDGGGPTDQEREKKAIGWATKEVKTLMPKWPRHPRPRHPSLRPRMPAEKLDPNTHGILEETHKLLNFSNPTLAADCWLCMKMGENWPLAVPVRLGNLAFASSSCTYVKPFKVVPFSFESSVCYSRNSTESVDLGQVEAIQCSEVLPAPLGPGCLPPGRVWICGGNLAYSLFPQNWTGICAPALVLPNIDIIPGTETIPLPSIDYLGGAHRSRRAIMFLPLLAGLGVAGGLATGSAGLAISIDKYNKLSQKLVSDVQTVYKSINDLQDQIDSVAEVVLQNRRGLDLLLAEQGGLCVALQEKCCFYTNKSGIVRDRIRHHQEELAQRRQELLDGPLWSLWGGILPYLIPLLGPLLGLLLLVAIGPCIINRLTTFIRAQVSEVKLMVLRQQYQDLAHTDNSGQEYQDIENPDHIDS</sequence>
<feature type="transmembrane region" description="Helical" evidence="8">
    <location>
        <begin position="535"/>
        <end position="560"/>
    </location>
</feature>
<protein>
    <submittedName>
        <fullName evidence="10">Syncytin-1 like protein 2</fullName>
    </submittedName>
</protein>
<gene>
    <name evidence="10" type="primary">Syn1l2</name>
</gene>
<evidence type="ECO:0000256" key="5">
    <source>
        <dbReference type="ARBA" id="ARBA00023136"/>
    </source>
</evidence>
<dbReference type="CDD" id="cd09851">
    <property type="entry name" value="HTLV-1-like_HR1-HR2"/>
    <property type="match status" value="1"/>
</dbReference>
<evidence type="ECO:0000256" key="3">
    <source>
        <dbReference type="ARBA" id="ARBA00022729"/>
    </source>
</evidence>
<dbReference type="SUPFAM" id="SSF58069">
    <property type="entry name" value="Virus ectodomain"/>
    <property type="match status" value="1"/>
</dbReference>
<comment type="subcellular location">
    <subcellularLocation>
        <location evidence="1">Membrane</location>
        <topology evidence="1">Single-pass membrane protein</topology>
    </subcellularLocation>
</comment>
<evidence type="ECO:0000313" key="10">
    <source>
        <dbReference type="EMBL" id="BCF86909.1"/>
    </source>
</evidence>
<dbReference type="PANTHER" id="PTHR10424">
    <property type="entry name" value="VIRAL ENVELOPE PROTEIN"/>
    <property type="match status" value="1"/>
</dbReference>
<evidence type="ECO:0000256" key="8">
    <source>
        <dbReference type="SAM" id="Phobius"/>
    </source>
</evidence>
<feature type="chain" id="PRO_5026762353" evidence="9">
    <location>
        <begin position="38"/>
        <end position="607"/>
    </location>
</feature>
<feature type="signal peptide" evidence="9">
    <location>
        <begin position="1"/>
        <end position="37"/>
    </location>
</feature>
<dbReference type="EMBL" id="LC547503">
    <property type="protein sequence ID" value="BCF86909.1"/>
    <property type="molecule type" value="Genomic_DNA"/>
</dbReference>
<reference evidence="10" key="1">
    <citation type="submission" date="2020-05" db="EMBL/GenBank/DDBJ databases">
        <title>Suncus murinus, a mouse-sized mammal with longer pregnancy duration and highly invaded and vascularized placenta.</title>
        <authorList>
            <person name="Suzuki M."/>
            <person name="Nakamura A."/>
            <person name="Kang W."/>
            <person name="Miyado M."/>
            <person name="Miyado K."/>
        </authorList>
    </citation>
    <scope>NUCLEOTIDE SEQUENCE</scope>
    <source>
        <strain evidence="10">Ous:KAT</strain>
        <tissue evidence="10">Tail</tissue>
    </source>
</reference>
<dbReference type="Pfam" id="PF00429">
    <property type="entry name" value="TLV_coat"/>
    <property type="match status" value="1"/>
</dbReference>